<sequence length="103" mass="11406">MSGEASDKMKCNFKCIMQANGGMTEDGKLVLAPMLEHAPEKMHAVFKECVEIEPSADLCDLAFRHNKCLRDKAVEVSTNLSRRRALIDTFFCSCSVCGVSIVF</sequence>
<evidence type="ECO:0000313" key="2">
    <source>
        <dbReference type="Proteomes" id="UP001075354"/>
    </source>
</evidence>
<dbReference type="EMBL" id="JAPTSV010000007">
    <property type="protein sequence ID" value="KAJ1526244.1"/>
    <property type="molecule type" value="Genomic_DNA"/>
</dbReference>
<evidence type="ECO:0008006" key="3">
    <source>
        <dbReference type="Google" id="ProtNLM"/>
    </source>
</evidence>
<protein>
    <recommendedName>
        <fullName evidence="3">Odorant-binding protein</fullName>
    </recommendedName>
</protein>
<evidence type="ECO:0000313" key="1">
    <source>
        <dbReference type="EMBL" id="KAJ1526244.1"/>
    </source>
</evidence>
<dbReference type="Proteomes" id="UP001075354">
    <property type="component" value="Chromosome 7"/>
</dbReference>
<dbReference type="AlphaFoldDB" id="A0AAV7XR41"/>
<dbReference type="GO" id="GO:0005549">
    <property type="term" value="F:odorant binding"/>
    <property type="evidence" value="ECO:0007669"/>
    <property type="project" value="InterPro"/>
</dbReference>
<reference evidence="1" key="1">
    <citation type="submission" date="2022-12" db="EMBL/GenBank/DDBJ databases">
        <title>Chromosome-level genome assembly of the bean flower thrips Megalurothrips usitatus.</title>
        <authorList>
            <person name="Ma L."/>
            <person name="Liu Q."/>
            <person name="Li H."/>
            <person name="Cai W."/>
        </authorList>
    </citation>
    <scope>NUCLEOTIDE SEQUENCE</scope>
    <source>
        <strain evidence="1">Cailab_2022a</strain>
    </source>
</reference>
<gene>
    <name evidence="1" type="ORF">ONE63_009400</name>
</gene>
<keyword evidence="2" id="KW-1185">Reference proteome</keyword>
<dbReference type="Gene3D" id="1.10.238.20">
    <property type="entry name" value="Pheromone/general odorant binding protein domain"/>
    <property type="match status" value="1"/>
</dbReference>
<accession>A0AAV7XR41</accession>
<proteinExistence type="predicted"/>
<comment type="caution">
    <text evidence="1">The sequence shown here is derived from an EMBL/GenBank/DDBJ whole genome shotgun (WGS) entry which is preliminary data.</text>
</comment>
<organism evidence="1 2">
    <name type="scientific">Megalurothrips usitatus</name>
    <name type="common">bean blossom thrips</name>
    <dbReference type="NCBI Taxonomy" id="439358"/>
    <lineage>
        <taxon>Eukaryota</taxon>
        <taxon>Metazoa</taxon>
        <taxon>Ecdysozoa</taxon>
        <taxon>Arthropoda</taxon>
        <taxon>Hexapoda</taxon>
        <taxon>Insecta</taxon>
        <taxon>Pterygota</taxon>
        <taxon>Neoptera</taxon>
        <taxon>Paraneoptera</taxon>
        <taxon>Thysanoptera</taxon>
        <taxon>Terebrantia</taxon>
        <taxon>Thripoidea</taxon>
        <taxon>Thripidae</taxon>
        <taxon>Megalurothrips</taxon>
    </lineage>
</organism>
<dbReference type="InterPro" id="IPR036728">
    <property type="entry name" value="PBP_GOBP_sf"/>
</dbReference>
<dbReference type="CDD" id="cd23992">
    <property type="entry name" value="PBP_GOBP"/>
    <property type="match status" value="1"/>
</dbReference>
<dbReference type="InterPro" id="IPR006170">
    <property type="entry name" value="PBP/GOBP"/>
</dbReference>
<dbReference type="SUPFAM" id="SSF47565">
    <property type="entry name" value="Insect pheromone/odorant-binding proteins"/>
    <property type="match status" value="1"/>
</dbReference>
<dbReference type="Pfam" id="PF01395">
    <property type="entry name" value="PBP_GOBP"/>
    <property type="match status" value="1"/>
</dbReference>
<name>A0AAV7XR41_9NEOP</name>